<protein>
    <submittedName>
        <fullName evidence="6">Uncharacterized protein</fullName>
    </submittedName>
</protein>
<keyword evidence="2" id="KW-0611">Plant defense</keyword>
<dbReference type="GO" id="GO:0006631">
    <property type="term" value="P:fatty acid metabolic process"/>
    <property type="evidence" value="ECO:0007669"/>
    <property type="project" value="UniProtKB-ARBA"/>
</dbReference>
<dbReference type="Gene3D" id="1.10.640.10">
    <property type="entry name" value="Haem peroxidase domain superfamily, animal type"/>
    <property type="match status" value="1"/>
</dbReference>
<keyword evidence="5" id="KW-0408">Iron</keyword>
<dbReference type="GO" id="GO:0006979">
    <property type="term" value="P:response to oxidative stress"/>
    <property type="evidence" value="ECO:0007669"/>
    <property type="project" value="InterPro"/>
</dbReference>
<dbReference type="GO" id="GO:0020037">
    <property type="term" value="F:heme binding"/>
    <property type="evidence" value="ECO:0007669"/>
    <property type="project" value="InterPro"/>
</dbReference>
<accession>A0A8H5ZVJ0</accession>
<evidence type="ECO:0000313" key="6">
    <source>
        <dbReference type="EMBL" id="KAF5857648.1"/>
    </source>
</evidence>
<dbReference type="InterPro" id="IPR037120">
    <property type="entry name" value="Haem_peroxidase_sf_animal"/>
</dbReference>
<keyword evidence="3" id="KW-0223">Dioxygenase</keyword>
<dbReference type="SUPFAM" id="SSF48113">
    <property type="entry name" value="Heme-dependent peroxidases"/>
    <property type="match status" value="1"/>
</dbReference>
<dbReference type="GO" id="GO:0004601">
    <property type="term" value="F:peroxidase activity"/>
    <property type="evidence" value="ECO:0007669"/>
    <property type="project" value="InterPro"/>
</dbReference>
<evidence type="ECO:0000313" key="7">
    <source>
        <dbReference type="Proteomes" id="UP000541154"/>
    </source>
</evidence>
<dbReference type="PANTHER" id="PTHR11903:SF11">
    <property type="entry name" value="ALPHA-DIOXYGENASE 1"/>
    <property type="match status" value="1"/>
</dbReference>
<dbReference type="GO" id="GO:0046872">
    <property type="term" value="F:metal ion binding"/>
    <property type="evidence" value="ECO:0007669"/>
    <property type="project" value="UniProtKB-KW"/>
</dbReference>
<sequence>MADFISKGRLLRMPAPKTFEDLTGGNLDRARALHEVYGDIERVDTLVGSHSEPLPAGFGFSDTSFRIFLLMGPRRLKSDRFFAESENGFAPWKELPDLAKHKKAEQIPASFERFVCTTENTGHTPS</sequence>
<dbReference type="Pfam" id="PF03098">
    <property type="entry name" value="An_peroxidase"/>
    <property type="match status" value="1"/>
</dbReference>
<dbReference type="PANTHER" id="PTHR11903">
    <property type="entry name" value="PROSTAGLANDIN G/H SYNTHASE"/>
    <property type="match status" value="1"/>
</dbReference>
<dbReference type="PROSITE" id="PS50292">
    <property type="entry name" value="PEROXIDASE_3"/>
    <property type="match status" value="1"/>
</dbReference>
<dbReference type="Proteomes" id="UP000541154">
    <property type="component" value="Unassembled WGS sequence"/>
</dbReference>
<evidence type="ECO:0000256" key="1">
    <source>
        <dbReference type="ARBA" id="ARBA00022723"/>
    </source>
</evidence>
<dbReference type="InterPro" id="IPR019791">
    <property type="entry name" value="Haem_peroxidase_animal"/>
</dbReference>
<dbReference type="AlphaFoldDB" id="A0A8H5ZVJ0"/>
<evidence type="ECO:0000256" key="2">
    <source>
        <dbReference type="ARBA" id="ARBA00022821"/>
    </source>
</evidence>
<gene>
    <name evidence="6" type="ORF">ETB97_005469</name>
</gene>
<keyword evidence="1" id="KW-0479">Metal-binding</keyword>
<dbReference type="InterPro" id="IPR050783">
    <property type="entry name" value="Oxylipin_biosynth_metab"/>
</dbReference>
<keyword evidence="4" id="KW-0560">Oxidoreductase</keyword>
<keyword evidence="7" id="KW-1185">Reference proteome</keyword>
<dbReference type="InterPro" id="IPR010255">
    <property type="entry name" value="Haem_peroxidase_sf"/>
</dbReference>
<evidence type="ECO:0000256" key="5">
    <source>
        <dbReference type="ARBA" id="ARBA00023004"/>
    </source>
</evidence>
<comment type="caution">
    <text evidence="6">The sequence shown here is derived from an EMBL/GenBank/DDBJ whole genome shotgun (WGS) entry which is preliminary data.</text>
</comment>
<organism evidence="6 7">
    <name type="scientific">Petromyces alliaceus</name>
    <name type="common">Aspergillus alliaceus</name>
    <dbReference type="NCBI Taxonomy" id="209559"/>
    <lineage>
        <taxon>Eukaryota</taxon>
        <taxon>Fungi</taxon>
        <taxon>Dikarya</taxon>
        <taxon>Ascomycota</taxon>
        <taxon>Pezizomycotina</taxon>
        <taxon>Eurotiomycetes</taxon>
        <taxon>Eurotiomycetidae</taxon>
        <taxon>Eurotiales</taxon>
        <taxon>Aspergillaceae</taxon>
        <taxon>Aspergillus</taxon>
        <taxon>Aspergillus subgen. Circumdati</taxon>
    </lineage>
</organism>
<evidence type="ECO:0000256" key="4">
    <source>
        <dbReference type="ARBA" id="ARBA00023002"/>
    </source>
</evidence>
<evidence type="ECO:0000256" key="3">
    <source>
        <dbReference type="ARBA" id="ARBA00022964"/>
    </source>
</evidence>
<dbReference type="GO" id="GO:0016702">
    <property type="term" value="F:oxidoreductase activity, acting on single donors with incorporation of molecular oxygen, incorporation of two atoms of oxygen"/>
    <property type="evidence" value="ECO:0007669"/>
    <property type="project" value="TreeGrafter"/>
</dbReference>
<name>A0A8H5ZVJ0_PETAA</name>
<reference evidence="6 7" key="1">
    <citation type="submission" date="2019-04" db="EMBL/GenBank/DDBJ databases">
        <title>Aspergillus burnettii sp. nov., novel species from soil in southeast Queensland.</title>
        <authorList>
            <person name="Gilchrist C.L.M."/>
            <person name="Pitt J.I."/>
            <person name="Lange L."/>
            <person name="Lacey H.J."/>
            <person name="Vuong D."/>
            <person name="Midgley D.J."/>
            <person name="Greenfield P."/>
            <person name="Bradbury M."/>
            <person name="Lacey E."/>
            <person name="Busk P.K."/>
            <person name="Pilgaard B."/>
            <person name="Chooi Y.H."/>
            <person name="Piggott A.M."/>
        </authorList>
    </citation>
    <scope>NUCLEOTIDE SEQUENCE [LARGE SCALE GENOMIC DNA]</scope>
    <source>
        <strain evidence="6 7">FRR 5400</strain>
    </source>
</reference>
<dbReference type="EMBL" id="SPNV01000245">
    <property type="protein sequence ID" value="KAF5857648.1"/>
    <property type="molecule type" value="Genomic_DNA"/>
</dbReference>
<proteinExistence type="predicted"/>
<dbReference type="GO" id="GO:0006952">
    <property type="term" value="P:defense response"/>
    <property type="evidence" value="ECO:0007669"/>
    <property type="project" value="UniProtKB-KW"/>
</dbReference>